<accession>Q8N8T7</accession>
<dbReference type="Gene3D" id="2.30.30.850">
    <property type="match status" value="1"/>
</dbReference>
<feature type="compositionally biased region" description="Basic and acidic residues" evidence="1">
    <location>
        <begin position="93"/>
        <end position="114"/>
    </location>
</feature>
<feature type="compositionally biased region" description="Basic and acidic residues" evidence="1">
    <location>
        <begin position="19"/>
        <end position="30"/>
    </location>
</feature>
<protein>
    <submittedName>
        <fullName evidence="2">cDNA FLJ38894 fis, clone NOVAR1000102</fullName>
    </submittedName>
</protein>
<dbReference type="AlphaFoldDB" id="Q8N8T7"/>
<sequence>MTGLLSPLPIGGWSPGPRETCDPRCRRENFSPEGKSALRDPAPLPSSATDPERSYRMILETAHFRNHVAGVVHWIHHSRLKLTTQDKWTSQQDPDHPTRLILRRDQTAAEDDRPVLVTPEANQPTHG</sequence>
<evidence type="ECO:0000313" key="2">
    <source>
        <dbReference type="EMBL" id="BAC04726.1"/>
    </source>
</evidence>
<feature type="compositionally biased region" description="Polar residues" evidence="1">
    <location>
        <begin position="83"/>
        <end position="92"/>
    </location>
</feature>
<proteinExistence type="evidence at transcript level"/>
<name>Q8N8T7_HUMAN</name>
<organism evidence="2">
    <name type="scientific">Homo sapiens</name>
    <name type="common">Human</name>
    <dbReference type="NCBI Taxonomy" id="9606"/>
    <lineage>
        <taxon>Eukaryota</taxon>
        <taxon>Metazoa</taxon>
        <taxon>Chordata</taxon>
        <taxon>Craniata</taxon>
        <taxon>Vertebrata</taxon>
        <taxon>Euteleostomi</taxon>
        <taxon>Mammalia</taxon>
        <taxon>Eutheria</taxon>
        <taxon>Euarchontoglires</taxon>
        <taxon>Primates</taxon>
        <taxon>Haplorrhini</taxon>
        <taxon>Catarrhini</taxon>
        <taxon>Hominidae</taxon>
        <taxon>Homo</taxon>
    </lineage>
</organism>
<evidence type="ECO:0000256" key="1">
    <source>
        <dbReference type="SAM" id="MobiDB-lite"/>
    </source>
</evidence>
<feature type="region of interest" description="Disordered" evidence="1">
    <location>
        <begin position="83"/>
        <end position="127"/>
    </location>
</feature>
<feature type="region of interest" description="Disordered" evidence="1">
    <location>
        <begin position="1"/>
        <end position="51"/>
    </location>
</feature>
<reference evidence="2" key="1">
    <citation type="journal article" date="2004" name="Nat. Genet.">
        <title>Complete sequencing and characterization of 21,243 full-length human cDNAs.</title>
        <authorList>
            <person name="Ota T."/>
            <person name="Suzuki Y."/>
            <person name="Nishikawa T."/>
            <person name="Otsuki T."/>
            <person name="Sugiyama T."/>
            <person name="Irie R."/>
            <person name="Wakamatsu A."/>
            <person name="Hayashi K."/>
            <person name="Sato H."/>
            <person name="Nagai K."/>
            <person name="Kimura K."/>
            <person name="Makita H."/>
            <person name="Sekine M."/>
            <person name="Obayashi M."/>
            <person name="Nishi T."/>
            <person name="Shibahara T."/>
            <person name="Tanaka T."/>
            <person name="Ishii S."/>
            <person name="Yamamoto J."/>
            <person name="Saito K."/>
            <person name="Kawai Y."/>
            <person name="Isono Y."/>
            <person name="Nakamura Y."/>
            <person name="Nagahari K."/>
            <person name="Murakami K."/>
            <person name="Yasuda T."/>
            <person name="Iwayanagi T."/>
            <person name="Wagatsuma M."/>
            <person name="Shiratori A."/>
            <person name="Sudo H."/>
            <person name="Hosoiri T."/>
            <person name="Kaku Y."/>
            <person name="Kodaira H."/>
            <person name="Kondo H."/>
            <person name="Sugawara M."/>
            <person name="Takahashi M."/>
            <person name="Kanda K."/>
            <person name="Yokoi T."/>
            <person name="Furuya T."/>
            <person name="Kikkawa E."/>
            <person name="Omura Y."/>
            <person name="Abe K."/>
            <person name="Kamihara K."/>
            <person name="Katsuta N."/>
            <person name="Sato K."/>
            <person name="Tanikawa M."/>
            <person name="Yamazaki M."/>
            <person name="Ninomiya K."/>
            <person name="Ishibashi T."/>
            <person name="Yamashita H."/>
            <person name="Murakawa K."/>
            <person name="Fujimori K."/>
            <person name="Tanai H."/>
            <person name="Kimata M."/>
            <person name="Watanabe M."/>
            <person name="Hiraoka S."/>
            <person name="Chiba Y."/>
            <person name="Ishida S."/>
            <person name="Ono Y."/>
            <person name="Takiguchi S."/>
            <person name="Watanabe S."/>
            <person name="Yosida M."/>
            <person name="Hotuta T."/>
            <person name="Kusano J."/>
            <person name="Kanehori K."/>
            <person name="Takahashi-Fujii A."/>
            <person name="Hara H."/>
            <person name="Tanase T."/>
            <person name="Nomura Y."/>
            <person name="Togiya S."/>
            <person name="Komai F."/>
            <person name="Hara R."/>
            <person name="Takeuchi K."/>
            <person name="Arita M."/>
            <person name="Imose N."/>
            <person name="Musashino K."/>
            <person name="Yuuki H."/>
            <person name="Oshima A."/>
            <person name="Sasaki N."/>
            <person name="Aotsuka S."/>
            <person name="Yoshikawa Y."/>
            <person name="Matsunawa H."/>
            <person name="Ichihara T."/>
            <person name="Shiohata N."/>
            <person name="Sano S."/>
            <person name="Moriya S."/>
            <person name="Momiyama H."/>
            <person name="Satoh N."/>
            <person name="Takami S."/>
            <person name="Terashima Y."/>
            <person name="Suzuki O."/>
            <person name="Nakagawa S."/>
            <person name="Senoh A."/>
            <person name="Mizoguchi H."/>
            <person name="Goto Y."/>
            <person name="Shimizu F."/>
            <person name="Wakebe H."/>
            <person name="Hishigaki H."/>
            <person name="Watanabe T."/>
            <person name="Sugiyama A."/>
            <person name="Takemoto M."/>
            <person name="Kawakami B."/>
            <person name="Yamazaki M."/>
            <person name="Watanabe K."/>
            <person name="Kumagai A."/>
            <person name="Itakura S."/>
            <person name="Fukuzumi Y."/>
            <person name="Fujimori Y."/>
            <person name="Komiyama M."/>
            <person name="Tashiro H."/>
            <person name="Tanigami A."/>
            <person name="Fujiwara T."/>
            <person name="Ono T."/>
            <person name="Yamada K."/>
            <person name="Fujii Y."/>
            <person name="Ozaki K."/>
            <person name="Hirao M."/>
            <person name="Ohmori Y."/>
            <person name="Kawabata A."/>
            <person name="Hikiji T."/>
            <person name="Kobatake N."/>
            <person name="Inagaki H."/>
            <person name="Ikema Y."/>
            <person name="Okamoto S."/>
            <person name="Okitani R."/>
            <person name="Kawakami T."/>
            <person name="Noguchi S."/>
            <person name="Itoh T."/>
            <person name="Shigeta K."/>
            <person name="Senba T."/>
            <person name="Matsumura K."/>
            <person name="Nakajima Y."/>
            <person name="Mizuno T."/>
            <person name="Morinaga M."/>
            <person name="Sasaki M."/>
            <person name="Togashi T."/>
            <person name="Oyama M."/>
            <person name="Hata H."/>
            <person name="Watanabe M."/>
            <person name="Komatsu T."/>
            <person name="Mizushima-Sugano J."/>
            <person name="Satoh T."/>
            <person name="Shirai Y."/>
            <person name="Takahashi Y."/>
            <person name="Nakagawa K."/>
            <person name="Okumura K."/>
            <person name="Nagase T."/>
            <person name="Nomura N."/>
            <person name="Kikuchi H."/>
            <person name="Masuho Y."/>
            <person name="Yamashita R."/>
            <person name="Nakai K."/>
            <person name="Yada T."/>
            <person name="Nakamura Y."/>
            <person name="Ohara O."/>
            <person name="Isogai T."/>
            <person name="Sugano S."/>
        </authorList>
    </citation>
    <scope>NUCLEOTIDE SEQUENCE</scope>
    <source>
        <tissue evidence="2">Ovary</tissue>
    </source>
</reference>
<dbReference type="EMBL" id="AK096213">
    <property type="protein sequence ID" value="BAC04726.1"/>
    <property type="molecule type" value="mRNA"/>
</dbReference>